<dbReference type="Proteomes" id="UP000095287">
    <property type="component" value="Unplaced"/>
</dbReference>
<dbReference type="WBParaSite" id="L893_g31260.t1">
    <property type="protein sequence ID" value="L893_g31260.t1"/>
    <property type="gene ID" value="L893_g31260"/>
</dbReference>
<organism evidence="1 2">
    <name type="scientific">Steinernema glaseri</name>
    <dbReference type="NCBI Taxonomy" id="37863"/>
    <lineage>
        <taxon>Eukaryota</taxon>
        <taxon>Metazoa</taxon>
        <taxon>Ecdysozoa</taxon>
        <taxon>Nematoda</taxon>
        <taxon>Chromadorea</taxon>
        <taxon>Rhabditida</taxon>
        <taxon>Tylenchina</taxon>
        <taxon>Panagrolaimomorpha</taxon>
        <taxon>Strongyloidoidea</taxon>
        <taxon>Steinernematidae</taxon>
        <taxon>Steinernema</taxon>
    </lineage>
</organism>
<reference evidence="2" key="1">
    <citation type="submission" date="2016-11" db="UniProtKB">
        <authorList>
            <consortium name="WormBaseParasite"/>
        </authorList>
    </citation>
    <scope>IDENTIFICATION</scope>
</reference>
<dbReference type="AlphaFoldDB" id="A0A1I8A077"/>
<name>A0A1I8A077_9BILA</name>
<keyword evidence="1" id="KW-1185">Reference proteome</keyword>
<evidence type="ECO:0000313" key="2">
    <source>
        <dbReference type="WBParaSite" id="L893_g31260.t1"/>
    </source>
</evidence>
<accession>A0A1I8A077</accession>
<proteinExistence type="predicted"/>
<sequence length="90" mass="10315">MRLSIVLVRNSRRGHVLIIGHDGHLLFKNMEEKAIEGFGFEVANCSYEIVTGANELFFATYVSDYQNQNMRSIVPGIRLMFYGLDLLRMS</sequence>
<protein>
    <submittedName>
        <fullName evidence="2">Uncharacterized protein</fullName>
    </submittedName>
</protein>
<evidence type="ECO:0000313" key="1">
    <source>
        <dbReference type="Proteomes" id="UP000095287"/>
    </source>
</evidence>